<feature type="signal peptide" evidence="2">
    <location>
        <begin position="1"/>
        <end position="26"/>
    </location>
</feature>
<feature type="chain" id="PRO_5037802813" evidence="2">
    <location>
        <begin position="27"/>
        <end position="299"/>
    </location>
</feature>
<organism evidence="3 4">
    <name type="scientific">Devosia nanyangense</name>
    <dbReference type="NCBI Taxonomy" id="1228055"/>
    <lineage>
        <taxon>Bacteria</taxon>
        <taxon>Pseudomonadati</taxon>
        <taxon>Pseudomonadota</taxon>
        <taxon>Alphaproteobacteria</taxon>
        <taxon>Hyphomicrobiales</taxon>
        <taxon>Devosiaceae</taxon>
        <taxon>Devosia</taxon>
    </lineage>
</organism>
<dbReference type="PANTHER" id="PTHR47637">
    <property type="entry name" value="CHAPERONE SURA"/>
    <property type="match status" value="1"/>
</dbReference>
<dbReference type="Proteomes" id="UP000782610">
    <property type="component" value="Unassembled WGS sequence"/>
</dbReference>
<dbReference type="InterPro" id="IPR050280">
    <property type="entry name" value="OMP_Chaperone_SurA"/>
</dbReference>
<dbReference type="InterPro" id="IPR027304">
    <property type="entry name" value="Trigger_fact/SurA_dom_sf"/>
</dbReference>
<reference evidence="3" key="1">
    <citation type="submission" date="2020-07" db="EMBL/GenBank/DDBJ databases">
        <title>Huge and variable diversity of episymbiotic CPR bacteria and DPANN archaea in groundwater ecosystems.</title>
        <authorList>
            <person name="He C.Y."/>
            <person name="Keren R."/>
            <person name="Whittaker M."/>
            <person name="Farag I.F."/>
            <person name="Doudna J."/>
            <person name="Cate J.H.D."/>
            <person name="Banfield J.F."/>
        </authorList>
    </citation>
    <scope>NUCLEOTIDE SEQUENCE</scope>
    <source>
        <strain evidence="3">NC_groundwater_1586_Pr3_B-0.1um_66_15</strain>
    </source>
</reference>
<dbReference type="EMBL" id="JACRAF010000019">
    <property type="protein sequence ID" value="MBI4921364.1"/>
    <property type="molecule type" value="Genomic_DNA"/>
</dbReference>
<proteinExistence type="predicted"/>
<evidence type="ECO:0000313" key="3">
    <source>
        <dbReference type="EMBL" id="MBI4921364.1"/>
    </source>
</evidence>
<accession>A0A933NVZ6</accession>
<sequence length="299" mass="31932">MKMLRVLGAFVLGLALLVAAVAPADAATVKITVNGEPITDIQISQRLALMKLERRSGQKLAIEELVNEALEIQEAKRLGFEVSEGDIDDAYLGVARQLKISASNLNKIMTDNGVAVQTLRDRLKATVAWGKVTSTVVSAKVTVSEADIDKEAKAKLTAANSFDYILKEVLFLMPGGEGSASKRTAEANRYKKSFSGCDSAVQLSLSYTDAAVRDIGRRHATQMPEAIADELSKLNVGGITKPRVVQGGVSMLAVCSKEVAEDTTFIAGDLRQSVGNGALKAEADKYLADLKAKAQIIYS</sequence>
<gene>
    <name evidence="3" type="ORF">HY834_06405</name>
</gene>
<protein>
    <submittedName>
        <fullName evidence="3">Peptidylprolyl isomerase</fullName>
    </submittedName>
</protein>
<comment type="caution">
    <text evidence="3">The sequence shown here is derived from an EMBL/GenBank/DDBJ whole genome shotgun (WGS) entry which is preliminary data.</text>
</comment>
<keyword evidence="1 2" id="KW-0732">Signal</keyword>
<evidence type="ECO:0000313" key="4">
    <source>
        <dbReference type="Proteomes" id="UP000782610"/>
    </source>
</evidence>
<dbReference type="SUPFAM" id="SSF109998">
    <property type="entry name" value="Triger factor/SurA peptide-binding domain-like"/>
    <property type="match status" value="1"/>
</dbReference>
<dbReference type="PANTHER" id="PTHR47637:SF1">
    <property type="entry name" value="CHAPERONE SURA"/>
    <property type="match status" value="1"/>
</dbReference>
<evidence type="ECO:0000256" key="1">
    <source>
        <dbReference type="ARBA" id="ARBA00022729"/>
    </source>
</evidence>
<dbReference type="Gene3D" id="1.10.4030.10">
    <property type="entry name" value="Porin chaperone SurA, peptide-binding domain"/>
    <property type="match status" value="1"/>
</dbReference>
<dbReference type="GO" id="GO:0016853">
    <property type="term" value="F:isomerase activity"/>
    <property type="evidence" value="ECO:0007669"/>
    <property type="project" value="UniProtKB-KW"/>
</dbReference>
<name>A0A933NVZ6_9HYPH</name>
<dbReference type="AlphaFoldDB" id="A0A933NVZ6"/>
<evidence type="ECO:0000256" key="2">
    <source>
        <dbReference type="SAM" id="SignalP"/>
    </source>
</evidence>
<keyword evidence="3" id="KW-0413">Isomerase</keyword>